<dbReference type="EMBL" id="BAAAMR010000060">
    <property type="protein sequence ID" value="GAA2152798.1"/>
    <property type="molecule type" value="Genomic_DNA"/>
</dbReference>
<evidence type="ECO:0000313" key="4">
    <source>
        <dbReference type="EMBL" id="GAA2152798.1"/>
    </source>
</evidence>
<proteinExistence type="inferred from homology"/>
<protein>
    <recommendedName>
        <fullName evidence="3">YCII-related domain-containing protein</fullName>
    </recommendedName>
</protein>
<dbReference type="PANTHER" id="PTHR35174">
    <property type="entry name" value="BLL7171 PROTEIN-RELATED"/>
    <property type="match status" value="1"/>
</dbReference>
<feature type="region of interest" description="Disordered" evidence="2">
    <location>
        <begin position="45"/>
        <end position="76"/>
    </location>
</feature>
<dbReference type="PANTHER" id="PTHR35174:SF3">
    <property type="entry name" value="BLL7171 PROTEIN"/>
    <property type="match status" value="1"/>
</dbReference>
<evidence type="ECO:0000256" key="2">
    <source>
        <dbReference type="SAM" id="MobiDB-lite"/>
    </source>
</evidence>
<reference evidence="4 5" key="1">
    <citation type="journal article" date="2019" name="Int. J. Syst. Evol. Microbiol.">
        <title>The Global Catalogue of Microorganisms (GCM) 10K type strain sequencing project: providing services to taxonomists for standard genome sequencing and annotation.</title>
        <authorList>
            <consortium name="The Broad Institute Genomics Platform"/>
            <consortium name="The Broad Institute Genome Sequencing Center for Infectious Disease"/>
            <person name="Wu L."/>
            <person name="Ma J."/>
        </authorList>
    </citation>
    <scope>NUCLEOTIDE SEQUENCE [LARGE SCALE GENOMIC DNA]</scope>
    <source>
        <strain evidence="4 5">JCM 13850</strain>
    </source>
</reference>
<comment type="caution">
    <text evidence="4">The sequence shown here is derived from an EMBL/GenBank/DDBJ whole genome shotgun (WGS) entry which is preliminary data.</text>
</comment>
<evidence type="ECO:0000256" key="1">
    <source>
        <dbReference type="ARBA" id="ARBA00007689"/>
    </source>
</evidence>
<dbReference type="Gene3D" id="3.30.70.1060">
    <property type="entry name" value="Dimeric alpha+beta barrel"/>
    <property type="match status" value="1"/>
</dbReference>
<organism evidence="4 5">
    <name type="scientific">Actinomadura napierensis</name>
    <dbReference type="NCBI Taxonomy" id="267854"/>
    <lineage>
        <taxon>Bacteria</taxon>
        <taxon>Bacillati</taxon>
        <taxon>Actinomycetota</taxon>
        <taxon>Actinomycetes</taxon>
        <taxon>Streptosporangiales</taxon>
        <taxon>Thermomonosporaceae</taxon>
        <taxon>Actinomadura</taxon>
    </lineage>
</organism>
<keyword evidence="5" id="KW-1185">Reference proteome</keyword>
<dbReference type="Pfam" id="PF03795">
    <property type="entry name" value="YCII"/>
    <property type="match status" value="1"/>
</dbReference>
<accession>A0ABN3A2V8</accession>
<gene>
    <name evidence="4" type="ORF">GCM10009727_58780</name>
</gene>
<dbReference type="SUPFAM" id="SSF54909">
    <property type="entry name" value="Dimeric alpha+beta barrel"/>
    <property type="match status" value="1"/>
</dbReference>
<comment type="similarity">
    <text evidence="1">Belongs to the YciI family.</text>
</comment>
<evidence type="ECO:0000313" key="5">
    <source>
        <dbReference type="Proteomes" id="UP001501020"/>
    </source>
</evidence>
<dbReference type="InterPro" id="IPR011008">
    <property type="entry name" value="Dimeric_a/b-barrel"/>
</dbReference>
<dbReference type="RefSeq" id="WP_344274136.1">
    <property type="nucleotide sequence ID" value="NZ_BAAAMR010000060.1"/>
</dbReference>
<dbReference type="Proteomes" id="UP001501020">
    <property type="component" value="Unassembled WGS sequence"/>
</dbReference>
<dbReference type="InterPro" id="IPR005545">
    <property type="entry name" value="YCII"/>
</dbReference>
<feature type="domain" description="YCII-related" evidence="3">
    <location>
        <begin position="93"/>
        <end position="201"/>
    </location>
</feature>
<sequence length="211" mass="23423">MREFTPNRRSTRALAREPTKAEILRDLPGVEIDKVAYKVLATPGHEGQIHPMTDPKARTMTRPPAKSPTPSASLPATLTCPTTRRTRLGGLQMRYALLLYGTADEDAEPDGSRPEWEAYFEATREAGVFVTAQGLDSVETATTVRTSAGETLLTDGPFAETTEHLLGFYLIDTPDLDTAIRWASRMPITDRGSVEIRPLKDRLTHRPDRYS</sequence>
<name>A0ABN3A2V8_9ACTN</name>
<evidence type="ECO:0000259" key="3">
    <source>
        <dbReference type="Pfam" id="PF03795"/>
    </source>
</evidence>